<dbReference type="InterPro" id="IPR001216">
    <property type="entry name" value="P-phosphate_BS"/>
</dbReference>
<dbReference type="PROSITE" id="PS00165">
    <property type="entry name" value="DEHYDRATASE_SER_THR"/>
    <property type="match status" value="1"/>
</dbReference>
<dbReference type="AlphaFoldDB" id="A0A1G5RTF0"/>
<keyword evidence="6 13" id="KW-0028">Amino-acid biosynthesis</keyword>
<reference evidence="15 16" key="1">
    <citation type="submission" date="2016-10" db="EMBL/GenBank/DDBJ databases">
        <authorList>
            <person name="de Groot N.N."/>
        </authorList>
    </citation>
    <scope>NUCLEOTIDE SEQUENCE [LARGE SCALE GENOMIC DNA]</scope>
    <source>
        <strain evidence="15 16">DSM 2784</strain>
    </source>
</reference>
<protein>
    <recommendedName>
        <fullName evidence="5 13">Cysteine synthase</fullName>
        <ecNumber evidence="4 13">2.5.1.47</ecNumber>
    </recommendedName>
</protein>
<evidence type="ECO:0000256" key="10">
    <source>
        <dbReference type="ARBA" id="ARBA00047931"/>
    </source>
</evidence>
<dbReference type="PANTHER" id="PTHR10314">
    <property type="entry name" value="CYSTATHIONINE BETA-SYNTHASE"/>
    <property type="match status" value="1"/>
</dbReference>
<keyword evidence="16" id="KW-1185">Reference proteome</keyword>
<gene>
    <name evidence="15" type="ORF">SAMN03080599_00572</name>
</gene>
<dbReference type="GO" id="GO:0006535">
    <property type="term" value="P:cysteine biosynthetic process from serine"/>
    <property type="evidence" value="ECO:0007669"/>
    <property type="project" value="UniProtKB-UniRule"/>
</dbReference>
<dbReference type="FunFam" id="3.40.50.1100:FF:000118">
    <property type="entry name" value="Related to CYS4-cystathionine beta-synthase"/>
    <property type="match status" value="1"/>
</dbReference>
<dbReference type="EC" id="2.5.1.47" evidence="4 13"/>
<dbReference type="InterPro" id="IPR000634">
    <property type="entry name" value="Ser/Thr_deHydtase_PyrdxlP-BS"/>
</dbReference>
<feature type="binding site" evidence="11">
    <location>
        <position position="264"/>
    </location>
    <ligand>
        <name>pyridoxal 5'-phosphate</name>
        <dbReference type="ChEBI" id="CHEBI:597326"/>
    </ligand>
</feature>
<dbReference type="UniPathway" id="UPA00136">
    <property type="reaction ID" value="UER00200"/>
</dbReference>
<dbReference type="NCBIfam" id="TIGR01136">
    <property type="entry name" value="cysKM"/>
    <property type="match status" value="1"/>
</dbReference>
<dbReference type="Pfam" id="PF00291">
    <property type="entry name" value="PALP"/>
    <property type="match status" value="1"/>
</dbReference>
<dbReference type="Proteomes" id="UP000199208">
    <property type="component" value="Unassembled WGS sequence"/>
</dbReference>
<feature type="binding site" evidence="11">
    <location>
        <position position="73"/>
    </location>
    <ligand>
        <name>pyridoxal 5'-phosphate</name>
        <dbReference type="ChEBI" id="CHEBI:597326"/>
    </ligand>
</feature>
<dbReference type="InterPro" id="IPR036052">
    <property type="entry name" value="TrpB-like_PALP_sf"/>
</dbReference>
<dbReference type="InterPro" id="IPR005856">
    <property type="entry name" value="Cys_synth"/>
</dbReference>
<evidence type="ECO:0000256" key="4">
    <source>
        <dbReference type="ARBA" id="ARBA00012681"/>
    </source>
</evidence>
<evidence type="ECO:0000313" key="16">
    <source>
        <dbReference type="Proteomes" id="UP000199208"/>
    </source>
</evidence>
<feature type="modified residue" description="N6-(pyridoxal phosphate)lysine" evidence="12">
    <location>
        <position position="43"/>
    </location>
</feature>
<dbReference type="PROSITE" id="PS00901">
    <property type="entry name" value="CYS_SYNTHASE"/>
    <property type="match status" value="1"/>
</dbReference>
<evidence type="ECO:0000259" key="14">
    <source>
        <dbReference type="Pfam" id="PF00291"/>
    </source>
</evidence>
<dbReference type="GO" id="GO:0030170">
    <property type="term" value="F:pyridoxal phosphate binding"/>
    <property type="evidence" value="ECO:0007669"/>
    <property type="project" value="InterPro"/>
</dbReference>
<evidence type="ECO:0000256" key="1">
    <source>
        <dbReference type="ARBA" id="ARBA00001933"/>
    </source>
</evidence>
<evidence type="ECO:0000256" key="8">
    <source>
        <dbReference type="ARBA" id="ARBA00022898"/>
    </source>
</evidence>
<comment type="catalytic activity">
    <reaction evidence="10 13">
        <text>O-acetyl-L-serine + hydrogen sulfide = L-cysteine + acetate</text>
        <dbReference type="Rhea" id="RHEA:14829"/>
        <dbReference type="ChEBI" id="CHEBI:29919"/>
        <dbReference type="ChEBI" id="CHEBI:30089"/>
        <dbReference type="ChEBI" id="CHEBI:35235"/>
        <dbReference type="ChEBI" id="CHEBI:58340"/>
        <dbReference type="EC" id="2.5.1.47"/>
    </reaction>
</comment>
<comment type="similarity">
    <text evidence="3 13">Belongs to the cysteine synthase/cystathionine beta-synthase family.</text>
</comment>
<dbReference type="CDD" id="cd01561">
    <property type="entry name" value="CBS_like"/>
    <property type="match status" value="1"/>
</dbReference>
<evidence type="ECO:0000256" key="12">
    <source>
        <dbReference type="PIRSR" id="PIRSR605856-51"/>
    </source>
</evidence>
<dbReference type="FunFam" id="3.40.50.1100:FF:000003">
    <property type="entry name" value="Cystathionine beta-synthase"/>
    <property type="match status" value="1"/>
</dbReference>
<evidence type="ECO:0000256" key="13">
    <source>
        <dbReference type="RuleBase" id="RU003985"/>
    </source>
</evidence>
<evidence type="ECO:0000256" key="3">
    <source>
        <dbReference type="ARBA" id="ARBA00007103"/>
    </source>
</evidence>
<sequence length="306" mass="32512">MIYNSLLEMIGQTPVVKLNAMPLSQGAEVYVKLEGKNPGGSIKDRAALGMIEDAEKKGKLKPGMTIVEPTSGNTGIAIAMIGALKGYKVVIIMPETMSIERRIIMKAYGAEILLTEGAKGMKGAIERASQLKEEDDNVFIPGQFSNPANPDMHYKTTAQEILNDFERLDVFVAGVGTSGTISGVGKRLKEERPFIKIVAVEPANSPVISGGQPGSHKIQGIGAGFVTALYNQDVVDQLMTVEDDDAYQTANRLAREEGLFLGISAAANVAAALKIAAELGPDAKVLTVAPDSGDKYLSMNVFRGEA</sequence>
<dbReference type="RefSeq" id="WP_092589372.1">
    <property type="nucleotide sequence ID" value="NZ_FMWL01000002.1"/>
</dbReference>
<feature type="binding site" evidence="11">
    <location>
        <begin position="176"/>
        <end position="180"/>
    </location>
    <ligand>
        <name>pyridoxal 5'-phosphate</name>
        <dbReference type="ChEBI" id="CHEBI:597326"/>
    </ligand>
</feature>
<dbReference type="OrthoDB" id="9808024at2"/>
<dbReference type="EMBL" id="FMWL01000002">
    <property type="protein sequence ID" value="SCZ77118.1"/>
    <property type="molecule type" value="Genomic_DNA"/>
</dbReference>
<dbReference type="InterPro" id="IPR050214">
    <property type="entry name" value="Cys_Synth/Cystath_Beta-Synth"/>
</dbReference>
<keyword evidence="9 13" id="KW-0198">Cysteine biosynthesis</keyword>
<evidence type="ECO:0000256" key="5">
    <source>
        <dbReference type="ARBA" id="ARBA00019371"/>
    </source>
</evidence>
<dbReference type="STRING" id="1120920.SAMN03080599_00572"/>
<dbReference type="InterPro" id="IPR001926">
    <property type="entry name" value="TrpB-like_PALP"/>
</dbReference>
<evidence type="ECO:0000256" key="2">
    <source>
        <dbReference type="ARBA" id="ARBA00004962"/>
    </source>
</evidence>
<comment type="cofactor">
    <cofactor evidence="1 11 13">
        <name>pyridoxal 5'-phosphate</name>
        <dbReference type="ChEBI" id="CHEBI:597326"/>
    </cofactor>
</comment>
<evidence type="ECO:0000313" key="15">
    <source>
        <dbReference type="EMBL" id="SCZ77118.1"/>
    </source>
</evidence>
<evidence type="ECO:0000256" key="11">
    <source>
        <dbReference type="PIRSR" id="PIRSR605856-50"/>
    </source>
</evidence>
<proteinExistence type="inferred from homology"/>
<dbReference type="Gene3D" id="3.40.50.1100">
    <property type="match status" value="2"/>
</dbReference>
<accession>A0A1G5RTF0</accession>
<dbReference type="InterPro" id="IPR005859">
    <property type="entry name" value="CysK"/>
</dbReference>
<keyword evidence="7 13" id="KW-0808">Transferase</keyword>
<organism evidence="15 16">
    <name type="scientific">Acidaminobacter hydrogenoformans DSM 2784</name>
    <dbReference type="NCBI Taxonomy" id="1120920"/>
    <lineage>
        <taxon>Bacteria</taxon>
        <taxon>Bacillati</taxon>
        <taxon>Bacillota</taxon>
        <taxon>Clostridia</taxon>
        <taxon>Peptostreptococcales</taxon>
        <taxon>Acidaminobacteraceae</taxon>
        <taxon>Acidaminobacter</taxon>
    </lineage>
</organism>
<evidence type="ECO:0000256" key="6">
    <source>
        <dbReference type="ARBA" id="ARBA00022605"/>
    </source>
</evidence>
<feature type="domain" description="Tryptophan synthase beta chain-like PALP" evidence="14">
    <location>
        <begin position="8"/>
        <end position="291"/>
    </location>
</feature>
<comment type="pathway">
    <text evidence="2">Amino-acid biosynthesis; L-cysteine biosynthesis; L-cysteine from L-serine: step 2/2.</text>
</comment>
<keyword evidence="8 11" id="KW-0663">Pyridoxal phosphate</keyword>
<name>A0A1G5RTF0_9FIRM</name>
<evidence type="ECO:0000256" key="9">
    <source>
        <dbReference type="ARBA" id="ARBA00023192"/>
    </source>
</evidence>
<evidence type="ECO:0000256" key="7">
    <source>
        <dbReference type="ARBA" id="ARBA00022679"/>
    </source>
</evidence>
<dbReference type="SUPFAM" id="SSF53686">
    <property type="entry name" value="Tryptophan synthase beta subunit-like PLP-dependent enzymes"/>
    <property type="match status" value="1"/>
</dbReference>
<dbReference type="GO" id="GO:0004124">
    <property type="term" value="F:cysteine synthase activity"/>
    <property type="evidence" value="ECO:0007669"/>
    <property type="project" value="UniProtKB-UniRule"/>
</dbReference>
<dbReference type="NCBIfam" id="TIGR01139">
    <property type="entry name" value="cysK"/>
    <property type="match status" value="1"/>
</dbReference>